<accession>A0A9P7MGU0</accession>
<evidence type="ECO:0000313" key="1">
    <source>
        <dbReference type="EMBL" id="KAG5945980.1"/>
    </source>
</evidence>
<proteinExistence type="predicted"/>
<name>A0A9P7MGU0_9HYPO</name>
<protein>
    <submittedName>
        <fullName evidence="1">Uncharacterized protein</fullName>
    </submittedName>
</protein>
<sequence length="79" mass="8782">MTVASEQFVIFLAYFEFLDKKPSEPVPASSAATALTINSVSGFFFSDYMETYVTRAQYGLDKIKEDKKDPSLPVRSSAT</sequence>
<gene>
    <name evidence="1" type="ORF">E4U60_004662</name>
</gene>
<organism evidence="1 2">
    <name type="scientific">Claviceps pazoutovae</name>
    <dbReference type="NCBI Taxonomy" id="1649127"/>
    <lineage>
        <taxon>Eukaryota</taxon>
        <taxon>Fungi</taxon>
        <taxon>Dikarya</taxon>
        <taxon>Ascomycota</taxon>
        <taxon>Pezizomycotina</taxon>
        <taxon>Sordariomycetes</taxon>
        <taxon>Hypocreomycetidae</taxon>
        <taxon>Hypocreales</taxon>
        <taxon>Clavicipitaceae</taxon>
        <taxon>Claviceps</taxon>
    </lineage>
</organism>
<comment type="caution">
    <text evidence="1">The sequence shown here is derived from an EMBL/GenBank/DDBJ whole genome shotgun (WGS) entry which is preliminary data.</text>
</comment>
<dbReference type="EMBL" id="SRPO01000039">
    <property type="protein sequence ID" value="KAG5945980.1"/>
    <property type="molecule type" value="Genomic_DNA"/>
</dbReference>
<evidence type="ECO:0000313" key="2">
    <source>
        <dbReference type="Proteomes" id="UP000706124"/>
    </source>
</evidence>
<keyword evidence="2" id="KW-1185">Reference proteome</keyword>
<reference evidence="1 2" key="1">
    <citation type="journal article" date="2020" name="bioRxiv">
        <title>Whole genome comparisons of ergot fungi reveals the divergence and evolution of species within the genus Claviceps are the result of varying mechanisms driving genome evolution and host range expansion.</title>
        <authorList>
            <person name="Wyka S.A."/>
            <person name="Mondo S.J."/>
            <person name="Liu M."/>
            <person name="Dettman J."/>
            <person name="Nalam V."/>
            <person name="Broders K.D."/>
        </authorList>
    </citation>
    <scope>NUCLEOTIDE SEQUENCE [LARGE SCALE GENOMIC DNA]</scope>
    <source>
        <strain evidence="1 2">CCC 1485</strain>
    </source>
</reference>
<dbReference type="Proteomes" id="UP000706124">
    <property type="component" value="Unassembled WGS sequence"/>
</dbReference>
<dbReference type="AlphaFoldDB" id="A0A9P7MGU0"/>